<dbReference type="SUPFAM" id="SSF54106">
    <property type="entry name" value="LysM domain"/>
    <property type="match status" value="2"/>
</dbReference>
<dbReference type="AlphaFoldDB" id="A0A6J4LNU3"/>
<evidence type="ECO:0000313" key="2">
    <source>
        <dbReference type="EMBL" id="CAA9337254.1"/>
    </source>
</evidence>
<dbReference type="EMBL" id="CADCUB010000105">
    <property type="protein sequence ID" value="CAA9337254.1"/>
    <property type="molecule type" value="Genomic_DNA"/>
</dbReference>
<sequence length="310" mass="32068">MTRSTSSRARRRTGRTTVGVLLALAVVSTAGAPSVLTVRPGDTLWDLARAHGTSVSALQALNDLPGNGTIYAGQTLRISGGQGGGGQSSAGAGAHRVVRGETLSGIALRHGVSQSAIASANGLSGGRIYAGTTLRIPGGRGGSASTAGVPTTNAGVRIPERVRSSVAENRRVLAARSHPSKAQVRRMVADTARRHGVSPSLAVAVAYHESGFQQRVVSGVNAIGVMQVLPSTGRVLSRQHGRSLDLLDTQDNITAGVLLLRQLIRSEGTAERALAGYYQGLGSIARKGLLPQTHAYLRNIAVLRTRFANG</sequence>
<feature type="domain" description="LysM" evidence="1">
    <location>
        <begin position="93"/>
        <end position="136"/>
    </location>
</feature>
<evidence type="ECO:0000259" key="1">
    <source>
        <dbReference type="PROSITE" id="PS51782"/>
    </source>
</evidence>
<protein>
    <submittedName>
        <fullName evidence="2">CBM50 / GH23</fullName>
    </submittedName>
</protein>
<dbReference type="InterPro" id="IPR036779">
    <property type="entry name" value="LysM_dom_sf"/>
</dbReference>
<dbReference type="InterPro" id="IPR008258">
    <property type="entry name" value="Transglycosylase_SLT_dom_1"/>
</dbReference>
<dbReference type="Gene3D" id="3.10.350.10">
    <property type="entry name" value="LysM domain"/>
    <property type="match status" value="2"/>
</dbReference>
<proteinExistence type="predicted"/>
<feature type="domain" description="LysM" evidence="1">
    <location>
        <begin position="34"/>
        <end position="78"/>
    </location>
</feature>
<dbReference type="SUPFAM" id="SSF53955">
    <property type="entry name" value="Lysozyme-like"/>
    <property type="match status" value="1"/>
</dbReference>
<dbReference type="CDD" id="cd00254">
    <property type="entry name" value="LT-like"/>
    <property type="match status" value="1"/>
</dbReference>
<dbReference type="SMART" id="SM00257">
    <property type="entry name" value="LysM"/>
    <property type="match status" value="2"/>
</dbReference>
<dbReference type="InterPro" id="IPR023346">
    <property type="entry name" value="Lysozyme-like_dom_sf"/>
</dbReference>
<dbReference type="PANTHER" id="PTHR33734">
    <property type="entry name" value="LYSM DOMAIN-CONTAINING GPI-ANCHORED PROTEIN 2"/>
    <property type="match status" value="1"/>
</dbReference>
<dbReference type="PROSITE" id="PS51782">
    <property type="entry name" value="LYSM"/>
    <property type="match status" value="2"/>
</dbReference>
<reference evidence="2" key="1">
    <citation type="submission" date="2020-02" db="EMBL/GenBank/DDBJ databases">
        <authorList>
            <person name="Meier V. D."/>
        </authorList>
    </citation>
    <scope>NUCLEOTIDE SEQUENCE</scope>
    <source>
        <strain evidence="2">AVDCRST_MAG07</strain>
    </source>
</reference>
<dbReference type="CDD" id="cd00118">
    <property type="entry name" value="LysM"/>
    <property type="match status" value="2"/>
</dbReference>
<dbReference type="Pfam" id="PF01476">
    <property type="entry name" value="LysM"/>
    <property type="match status" value="2"/>
</dbReference>
<accession>A0A6J4LNU3</accession>
<organism evidence="2">
    <name type="scientific">uncultured Frankineae bacterium</name>
    <dbReference type="NCBI Taxonomy" id="437475"/>
    <lineage>
        <taxon>Bacteria</taxon>
        <taxon>Bacillati</taxon>
        <taxon>Actinomycetota</taxon>
        <taxon>Actinomycetes</taxon>
        <taxon>Frankiales</taxon>
        <taxon>environmental samples</taxon>
    </lineage>
</organism>
<dbReference type="PANTHER" id="PTHR33734:SF22">
    <property type="entry name" value="MEMBRANE-BOUND LYTIC MUREIN TRANSGLYCOSYLASE D"/>
    <property type="match status" value="1"/>
</dbReference>
<dbReference type="Gene3D" id="1.10.530.10">
    <property type="match status" value="1"/>
</dbReference>
<dbReference type="InterPro" id="IPR018392">
    <property type="entry name" value="LysM"/>
</dbReference>
<dbReference type="Pfam" id="PF01464">
    <property type="entry name" value="SLT"/>
    <property type="match status" value="1"/>
</dbReference>
<name>A0A6J4LNU3_9ACTN</name>
<gene>
    <name evidence="2" type="ORF">AVDCRST_MAG07-2139</name>
</gene>